<feature type="signal peptide" evidence="2">
    <location>
        <begin position="1"/>
        <end position="24"/>
    </location>
</feature>
<evidence type="ECO:0000259" key="3">
    <source>
        <dbReference type="Pfam" id="PF02638"/>
    </source>
</evidence>
<dbReference type="Gene3D" id="3.20.20.80">
    <property type="entry name" value="Glycosidases"/>
    <property type="match status" value="1"/>
</dbReference>
<keyword evidence="2" id="KW-0732">Signal</keyword>
<keyword evidence="5" id="KW-1185">Reference proteome</keyword>
<dbReference type="AlphaFoldDB" id="A0A517RG99"/>
<accession>A0A517RG99</accession>
<evidence type="ECO:0000313" key="5">
    <source>
        <dbReference type="Proteomes" id="UP000317171"/>
    </source>
</evidence>
<protein>
    <recommendedName>
        <fullName evidence="3">Glycosyl hydrolase-like 10 domain-containing protein</fullName>
    </recommendedName>
</protein>
<evidence type="ECO:0000256" key="2">
    <source>
        <dbReference type="SAM" id="SignalP"/>
    </source>
</evidence>
<dbReference type="Proteomes" id="UP000317171">
    <property type="component" value="Chromosome"/>
</dbReference>
<name>A0A517RG99_9PLAN</name>
<proteinExistence type="predicted"/>
<evidence type="ECO:0000313" key="4">
    <source>
        <dbReference type="EMBL" id="QDT42906.1"/>
    </source>
</evidence>
<dbReference type="RefSeq" id="WP_145216893.1">
    <property type="nucleotide sequence ID" value="NZ_CP036269.1"/>
</dbReference>
<dbReference type="Pfam" id="PF02638">
    <property type="entry name" value="GHL10"/>
    <property type="match status" value="1"/>
</dbReference>
<gene>
    <name evidence="4" type="ORF">Pan241w_30010</name>
</gene>
<reference evidence="4 5" key="1">
    <citation type="submission" date="2019-02" db="EMBL/GenBank/DDBJ databases">
        <title>Deep-cultivation of Planctomycetes and their phenomic and genomic characterization uncovers novel biology.</title>
        <authorList>
            <person name="Wiegand S."/>
            <person name="Jogler M."/>
            <person name="Boedeker C."/>
            <person name="Pinto D."/>
            <person name="Vollmers J."/>
            <person name="Rivas-Marin E."/>
            <person name="Kohn T."/>
            <person name="Peeters S.H."/>
            <person name="Heuer A."/>
            <person name="Rast P."/>
            <person name="Oberbeckmann S."/>
            <person name="Bunk B."/>
            <person name="Jeske O."/>
            <person name="Meyerdierks A."/>
            <person name="Storesund J.E."/>
            <person name="Kallscheuer N."/>
            <person name="Luecker S."/>
            <person name="Lage O.M."/>
            <person name="Pohl T."/>
            <person name="Merkel B.J."/>
            <person name="Hornburger P."/>
            <person name="Mueller R.-W."/>
            <person name="Bruemmer F."/>
            <person name="Labrenz M."/>
            <person name="Spormann A.M."/>
            <person name="Op den Camp H."/>
            <person name="Overmann J."/>
            <person name="Amann R."/>
            <person name="Jetten M.S.M."/>
            <person name="Mascher T."/>
            <person name="Medema M.H."/>
            <person name="Devos D.P."/>
            <person name="Kaster A.-K."/>
            <person name="Ovreas L."/>
            <person name="Rohde M."/>
            <person name="Galperin M.Y."/>
            <person name="Jogler C."/>
        </authorList>
    </citation>
    <scope>NUCLEOTIDE SEQUENCE [LARGE SCALE GENOMIC DNA]</scope>
    <source>
        <strain evidence="4 5">Pan241w</strain>
    </source>
</reference>
<dbReference type="KEGG" id="gaz:Pan241w_30010"/>
<feature type="region of interest" description="Disordered" evidence="1">
    <location>
        <begin position="1211"/>
        <end position="1231"/>
    </location>
</feature>
<feature type="domain" description="Glycosyl hydrolase-like 10" evidence="3">
    <location>
        <begin position="491"/>
        <end position="723"/>
    </location>
</feature>
<dbReference type="EMBL" id="CP036269">
    <property type="protein sequence ID" value="QDT42906.1"/>
    <property type="molecule type" value="Genomic_DNA"/>
</dbReference>
<organism evidence="4 5">
    <name type="scientific">Gimesia alba</name>
    <dbReference type="NCBI Taxonomy" id="2527973"/>
    <lineage>
        <taxon>Bacteria</taxon>
        <taxon>Pseudomonadati</taxon>
        <taxon>Planctomycetota</taxon>
        <taxon>Planctomycetia</taxon>
        <taxon>Planctomycetales</taxon>
        <taxon>Planctomycetaceae</taxon>
        <taxon>Gimesia</taxon>
    </lineage>
</organism>
<sequence length="1239" mass="139284" precursor="true">MKHILILTWVVFLCCMQAPVFVWADVNAPVSVKLRVEWGERTPRHWTARFDLADGEFDSVNSLGVDADEAEVVSLVDQKVVYQPRTSRVFNSLEFQIRGNLTTVLQVVMQARNDPKVVFKHQFSLQDILKQKEILPIPQTGAQLVVQQAPGDAFALKIDRPHLVFEPDEPIQVQAFPKYLMNSAEAVSSELQWSLSRSRTRELVASGSKPVSPQDRNELLRQGVPLSLQAPGEGVYDLAVKMGPGHQAVAQLIVISSQTKRFSQSTLQQAEQLLVDEIELQGEQDQHALVVRRPRQRIRNSLKSLFKSGTQAGNSDRGSPPWSAYHLKLQHRGRPHRLVISYPRRPQGHVGFSILEPDASGQLVPVGVDSGVYQSATLLASASAAQSVDLQTEVLFWPKIENPILLFHSLGTENPAEVTRVQVYELPVPDQSVEVVADSGLEKKRLVGPYLQKPLLPEIFGASQVLDHNSNRSLDDWQTFYEAGNRLAFYLKYHHFNSVLLAVSADGSAIYPSKYLAPTPRYDSGVYHSSGQDIQQKDVLEMLFQIFDREQLTLMPELQFSSILTGLEQTIQGGSEQAVGIELVSQKGQTWRHAKGAPRGQAPYYNPLHPRVQDEIAAIFSELVARYSQHAAFQGVAVQLSLNGYLQLPGLSWGYDDFTVSLFEEETGVKVPAASGAQKYEKRYQFLTTTAFPQWTQWRCQKIKTLHQRLAGILSKARPDAQIVFAARELVPTHSKAGDVISALKAGAQLRPVLMEMGLDFSSYDQISNGVVLRPEQFHSDQQKTSTAHILNTHPTVADAFKTRVNGTLFYHHPVEVRVSEFDRLSPWQPAFTWLVAQATPAGRTNRMRYLHSIAQQDPYILFDGGWTIPFGQEQTTQSIRTQLQKLPARPFQTIQASKQPIVARLSRGKDKTFYYLVNDFPYACQVTVELNVPSGKPVISLANGEKIKTRTSQSGGVNYSVELDAFDFQAFEIQDSQVQIISVDSKVESQNLVDLQAMIDQKKRSLINLHQAMNDATAVVLQADFEGQQSRDYILAGWESKDQKLPSWNLDRSQSHSGKASLLLDRAAGNNSLKTNVIPLQDCRYLNMSVWMKTNTKGMQVRIALEAEQNGKLKVQSAIISVDQQWRKYLFRVKDIPSQQVTNAHILIEKLGAEKLWIDDVDLQIHQISPEDDRQLTKLVSTLSFAWDSQRYLDCYRLLNSYWGQFDSEPASTQPVPGQDAEPVKHAERRGLRKLIRR</sequence>
<dbReference type="OrthoDB" id="271087at2"/>
<dbReference type="InterPro" id="IPR003790">
    <property type="entry name" value="GHL10"/>
</dbReference>
<dbReference type="Gene3D" id="2.60.120.260">
    <property type="entry name" value="Galactose-binding domain-like"/>
    <property type="match status" value="1"/>
</dbReference>
<feature type="chain" id="PRO_5022012796" description="Glycosyl hydrolase-like 10 domain-containing protein" evidence="2">
    <location>
        <begin position="25"/>
        <end position="1239"/>
    </location>
</feature>
<evidence type="ECO:0000256" key="1">
    <source>
        <dbReference type="SAM" id="MobiDB-lite"/>
    </source>
</evidence>